<name>A0A8B3CQT6_9LEPT</name>
<protein>
    <submittedName>
        <fullName evidence="1">Uncharacterized protein</fullName>
    </submittedName>
</protein>
<evidence type="ECO:0000313" key="1">
    <source>
        <dbReference type="EMBL" id="RHX86127.1"/>
    </source>
</evidence>
<dbReference type="AlphaFoldDB" id="A0A8B3CQT6"/>
<reference evidence="2" key="1">
    <citation type="submission" date="2018-05" db="EMBL/GenBank/DDBJ databases">
        <title>Leptospira yasudae sp. nov. and Leptospira stimsonii sp. nov., two pathogenic species of the genus Leptospira isolated from environmental sources.</title>
        <authorList>
            <person name="Casanovas-Massana A."/>
            <person name="Hamond C."/>
            <person name="Santos L.A."/>
            <person name="Hacker K.P."/>
            <person name="Balassiano I."/>
            <person name="Medeiros M.A."/>
            <person name="Reis M.G."/>
            <person name="Ko A.I."/>
            <person name="Wunder E.A."/>
        </authorList>
    </citation>
    <scope>NUCLEOTIDE SEQUENCE [LARGE SCALE GENOMIC DNA]</scope>
    <source>
        <strain evidence="2">AMB6-RJ</strain>
    </source>
</reference>
<proteinExistence type="predicted"/>
<comment type="caution">
    <text evidence="1">The sequence shown here is derived from an EMBL/GenBank/DDBJ whole genome shotgun (WGS) entry which is preliminary data.</text>
</comment>
<evidence type="ECO:0000313" key="2">
    <source>
        <dbReference type="Proteomes" id="UP000266669"/>
    </source>
</evidence>
<sequence length="63" mass="7037">MSSHKSGVFGGGLRFYALLFHSGKCEFPLFQCLGKVFLFKSERKKVGMNTKASIFHSFLSCAK</sequence>
<gene>
    <name evidence="1" type="ORF">DLM78_09695</name>
</gene>
<organism evidence="1 2">
    <name type="scientific">Leptospira stimsonii</name>
    <dbReference type="NCBI Taxonomy" id="2202203"/>
    <lineage>
        <taxon>Bacteria</taxon>
        <taxon>Pseudomonadati</taxon>
        <taxon>Spirochaetota</taxon>
        <taxon>Spirochaetia</taxon>
        <taxon>Leptospirales</taxon>
        <taxon>Leptospiraceae</taxon>
        <taxon>Leptospira</taxon>
    </lineage>
</organism>
<accession>A0A8B3CQT6</accession>
<dbReference type="Proteomes" id="UP000266669">
    <property type="component" value="Unassembled WGS sequence"/>
</dbReference>
<dbReference type="EMBL" id="QHCS01000002">
    <property type="protein sequence ID" value="RHX86127.1"/>
    <property type="molecule type" value="Genomic_DNA"/>
</dbReference>